<keyword evidence="3" id="KW-0813">Transport</keyword>
<dbReference type="EMBL" id="NEXE01000063">
    <property type="protein sequence ID" value="PSN90362.1"/>
    <property type="molecule type" value="Genomic_DNA"/>
</dbReference>
<name>A0A2R6AVG0_9ARCH</name>
<comment type="subcellular location">
    <subcellularLocation>
        <location evidence="1">Membrane</location>
        <topology evidence="1">Multi-pass membrane protein</topology>
    </subcellularLocation>
</comment>
<feature type="transmembrane region" description="Helical" evidence="7">
    <location>
        <begin position="62"/>
        <end position="83"/>
    </location>
</feature>
<dbReference type="Proteomes" id="UP000240322">
    <property type="component" value="Unassembled WGS sequence"/>
</dbReference>
<evidence type="ECO:0000256" key="6">
    <source>
        <dbReference type="ARBA" id="ARBA00023136"/>
    </source>
</evidence>
<organism evidence="8 9">
    <name type="scientific">Candidatus Marsarchaeota G2 archaeon OSP_D</name>
    <dbReference type="NCBI Taxonomy" id="1978157"/>
    <lineage>
        <taxon>Archaea</taxon>
        <taxon>Candidatus Marsarchaeota</taxon>
        <taxon>Candidatus Marsarchaeota group 2</taxon>
    </lineage>
</organism>
<protein>
    <submittedName>
        <fullName evidence="8">NADH-quinone oxidoreductase subunit K</fullName>
    </submittedName>
</protein>
<evidence type="ECO:0000256" key="7">
    <source>
        <dbReference type="SAM" id="Phobius"/>
    </source>
</evidence>
<comment type="similarity">
    <text evidence="2">Belongs to the complex I subunit 4L family.</text>
</comment>
<gene>
    <name evidence="8" type="ORF">B9Q03_07005</name>
</gene>
<dbReference type="HAMAP" id="MF_01456">
    <property type="entry name" value="NDH1_NuoK"/>
    <property type="match status" value="1"/>
</dbReference>
<evidence type="ECO:0000256" key="1">
    <source>
        <dbReference type="ARBA" id="ARBA00004141"/>
    </source>
</evidence>
<dbReference type="InterPro" id="IPR039428">
    <property type="entry name" value="NUOK/Mnh_C1-like"/>
</dbReference>
<keyword evidence="6 7" id="KW-0472">Membrane</keyword>
<dbReference type="Gene3D" id="1.10.287.3510">
    <property type="match status" value="1"/>
</dbReference>
<dbReference type="GO" id="GO:0030964">
    <property type="term" value="C:NADH dehydrogenase complex"/>
    <property type="evidence" value="ECO:0007669"/>
    <property type="project" value="TreeGrafter"/>
</dbReference>
<evidence type="ECO:0000313" key="9">
    <source>
        <dbReference type="Proteomes" id="UP000240322"/>
    </source>
</evidence>
<proteinExistence type="inferred from homology"/>
<dbReference type="GO" id="GO:0016651">
    <property type="term" value="F:oxidoreductase activity, acting on NAD(P)H"/>
    <property type="evidence" value="ECO:0007669"/>
    <property type="project" value="InterPro"/>
</dbReference>
<keyword evidence="5 7" id="KW-1133">Transmembrane helix</keyword>
<evidence type="ECO:0000256" key="4">
    <source>
        <dbReference type="ARBA" id="ARBA00022692"/>
    </source>
</evidence>
<evidence type="ECO:0000256" key="3">
    <source>
        <dbReference type="ARBA" id="ARBA00022448"/>
    </source>
</evidence>
<dbReference type="PANTHER" id="PTHR11434">
    <property type="entry name" value="NADH-UBIQUINONE OXIDOREDUCTASE SUBUNIT ND4L"/>
    <property type="match status" value="1"/>
</dbReference>
<dbReference type="GO" id="GO:0042773">
    <property type="term" value="P:ATP synthesis coupled electron transport"/>
    <property type="evidence" value="ECO:0007669"/>
    <property type="project" value="InterPro"/>
</dbReference>
<keyword evidence="4 7" id="KW-0812">Transmembrane</keyword>
<dbReference type="Pfam" id="PF00420">
    <property type="entry name" value="Oxidored_q2"/>
    <property type="match status" value="1"/>
</dbReference>
<dbReference type="AlphaFoldDB" id="A0A2R6AVG0"/>
<sequence length="100" mass="10385">MITLGEIVALSGILFSGGVYSVLTSRNAVRMLMGIELIFNAANVNFVAYASTTGLAEGLSLAIISISIAAAEAAIGIAIVLLLDKLFKTVDVDKIKELKG</sequence>
<evidence type="ECO:0000256" key="2">
    <source>
        <dbReference type="ARBA" id="ARBA00010519"/>
    </source>
</evidence>
<dbReference type="PANTHER" id="PTHR11434:SF16">
    <property type="entry name" value="NADH-UBIQUINONE OXIDOREDUCTASE CHAIN 4L"/>
    <property type="match status" value="1"/>
</dbReference>
<feature type="transmembrane region" description="Helical" evidence="7">
    <location>
        <begin position="6"/>
        <end position="25"/>
    </location>
</feature>
<dbReference type="InterPro" id="IPR001133">
    <property type="entry name" value="NADH_UbQ_OxRdtase_chain4L/K"/>
</dbReference>
<comment type="caution">
    <text evidence="8">The sequence shown here is derived from an EMBL/GenBank/DDBJ whole genome shotgun (WGS) entry which is preliminary data.</text>
</comment>
<evidence type="ECO:0000313" key="8">
    <source>
        <dbReference type="EMBL" id="PSN90362.1"/>
    </source>
</evidence>
<evidence type="ECO:0000256" key="5">
    <source>
        <dbReference type="ARBA" id="ARBA00022989"/>
    </source>
</evidence>
<dbReference type="NCBIfam" id="NF004320">
    <property type="entry name" value="PRK05715.1-2"/>
    <property type="match status" value="1"/>
</dbReference>
<accession>A0A2R6AVG0</accession>
<reference evidence="8 9" key="1">
    <citation type="submission" date="2017-04" db="EMBL/GenBank/DDBJ databases">
        <title>Novel microbial lineages endemic to geothermal iron-oxide mats fill important gaps in the evolutionary history of Archaea.</title>
        <authorList>
            <person name="Jay Z.J."/>
            <person name="Beam J.P."/>
            <person name="Dlakic M."/>
            <person name="Rusch D.B."/>
            <person name="Kozubal M.A."/>
            <person name="Inskeep W.P."/>
        </authorList>
    </citation>
    <scope>NUCLEOTIDE SEQUENCE [LARGE SCALE GENOMIC DNA]</scope>
    <source>
        <strain evidence="8">OSP_D</strain>
    </source>
</reference>